<name>A0ABN3IG70_9ACTN</name>
<dbReference type="Pfam" id="PF00248">
    <property type="entry name" value="Aldo_ket_red"/>
    <property type="match status" value="1"/>
</dbReference>
<dbReference type="Proteomes" id="UP001501231">
    <property type="component" value="Unassembled WGS sequence"/>
</dbReference>
<dbReference type="SUPFAM" id="SSF51430">
    <property type="entry name" value="NAD(P)-linked oxidoreductase"/>
    <property type="match status" value="1"/>
</dbReference>
<evidence type="ECO:0000313" key="3">
    <source>
        <dbReference type="Proteomes" id="UP001501231"/>
    </source>
</evidence>
<accession>A0ABN3IG70</accession>
<gene>
    <name evidence="2" type="ORF">GCM10010191_07610</name>
</gene>
<proteinExistence type="predicted"/>
<dbReference type="PANTHER" id="PTHR42686">
    <property type="entry name" value="GH17980P-RELATED"/>
    <property type="match status" value="1"/>
</dbReference>
<keyword evidence="3" id="KW-1185">Reference proteome</keyword>
<dbReference type="PANTHER" id="PTHR42686:SF1">
    <property type="entry name" value="GH17980P-RELATED"/>
    <property type="match status" value="1"/>
</dbReference>
<dbReference type="CDD" id="cd19152">
    <property type="entry name" value="AKR_AKR15A"/>
    <property type="match status" value="1"/>
</dbReference>
<sequence length="314" mass="33250">MRVGERRRLGGSPVEVTALSFGGAAIGGLYTQVPDGDAAAAVARALATGMGYFDTAPHYGAGRSERRLGPLLRSSGAVISTKAGRLLRPLEPGEGPDDEGFVDEPPFTRVWDFSADGVRRSLAESLDRLGLDRVDILYIHDPDRHEEQVYAETYPALARLRDEGVVGAIGAGMNQAAMLTRFVRRLDLDVVLCAGRYTLLDRAAGDELLPACLERGTSVVIGGVYNSGLLAGGGTFEYAPASPGIRAEVARLREACDAYGVPLKAAALQFPARHPAVASVLVGCRTAAEVDENAAMFETGIPDALWPELDRGEA</sequence>
<comment type="caution">
    <text evidence="2">The sequence shown here is derived from an EMBL/GenBank/DDBJ whole genome shotgun (WGS) entry which is preliminary data.</text>
</comment>
<evidence type="ECO:0000313" key="2">
    <source>
        <dbReference type="EMBL" id="GAA2402571.1"/>
    </source>
</evidence>
<dbReference type="RefSeq" id="WP_344586969.1">
    <property type="nucleotide sequence ID" value="NZ_BAAARW010000002.1"/>
</dbReference>
<reference evidence="2 3" key="1">
    <citation type="journal article" date="2019" name="Int. J. Syst. Evol. Microbiol.">
        <title>The Global Catalogue of Microorganisms (GCM) 10K type strain sequencing project: providing services to taxonomists for standard genome sequencing and annotation.</title>
        <authorList>
            <consortium name="The Broad Institute Genomics Platform"/>
            <consortium name="The Broad Institute Genome Sequencing Center for Infectious Disease"/>
            <person name="Wu L."/>
            <person name="Ma J."/>
        </authorList>
    </citation>
    <scope>NUCLEOTIDE SEQUENCE [LARGE SCALE GENOMIC DNA]</scope>
    <source>
        <strain evidence="2 3">JCM 3325</strain>
    </source>
</reference>
<protein>
    <submittedName>
        <fullName evidence="2">Aldo/keto reductase</fullName>
    </submittedName>
</protein>
<dbReference type="Gene3D" id="3.20.20.100">
    <property type="entry name" value="NADP-dependent oxidoreductase domain"/>
    <property type="match status" value="1"/>
</dbReference>
<organism evidence="2 3">
    <name type="scientific">Actinomadura vinacea</name>
    <dbReference type="NCBI Taxonomy" id="115336"/>
    <lineage>
        <taxon>Bacteria</taxon>
        <taxon>Bacillati</taxon>
        <taxon>Actinomycetota</taxon>
        <taxon>Actinomycetes</taxon>
        <taxon>Streptosporangiales</taxon>
        <taxon>Thermomonosporaceae</taxon>
        <taxon>Actinomadura</taxon>
    </lineage>
</organism>
<dbReference type="EMBL" id="BAAARW010000002">
    <property type="protein sequence ID" value="GAA2402571.1"/>
    <property type="molecule type" value="Genomic_DNA"/>
</dbReference>
<evidence type="ECO:0000259" key="1">
    <source>
        <dbReference type="Pfam" id="PF00248"/>
    </source>
</evidence>
<feature type="domain" description="NADP-dependent oxidoreductase" evidence="1">
    <location>
        <begin position="19"/>
        <end position="310"/>
    </location>
</feature>
<dbReference type="InterPro" id="IPR023210">
    <property type="entry name" value="NADP_OxRdtase_dom"/>
</dbReference>
<dbReference type="InterPro" id="IPR020471">
    <property type="entry name" value="AKR"/>
</dbReference>
<dbReference type="InterPro" id="IPR036812">
    <property type="entry name" value="NAD(P)_OxRdtase_dom_sf"/>
</dbReference>